<gene>
    <name evidence="3" type="ORF">BDW02DRAFT_573818</name>
</gene>
<protein>
    <submittedName>
        <fullName evidence="3">Uncharacterized protein</fullName>
    </submittedName>
</protein>
<feature type="compositionally biased region" description="Polar residues" evidence="2">
    <location>
        <begin position="398"/>
        <end position="409"/>
    </location>
</feature>
<evidence type="ECO:0000313" key="3">
    <source>
        <dbReference type="EMBL" id="KAF1829607.1"/>
    </source>
</evidence>
<accession>A0A6A5K4H1</accession>
<sequence length="516" mass="56675">MDTHAPPYQPSQDSLMPTTEPTRSETPNLHSPSPSEATAYPSMSKLASPDRVKFTSPPPRTTSSMTPPPSSQIPGSRAAECTPTPPTPQLTSPPPTGKLPSQPSALTDMGAGLYPQEQVNNASADELRSMVNSLSKALRDMRLSAAHYKLQYNMAVMESQESASRMAVELAMAQRELDVLQQAEEKRRNAMVTPEQSYHESANAAHAIMMSEMNRQNQLLQSENEELRDVLDQQKRLTEHREGELASLMEENDRLKTRIRMNRDHIAPLLQQIEQNSPRSNFGTPHQPTPRTRVSRVPPPLTQDSRGQNNFEALLLADKMLSQEVATAPSTPTTARAQRSRYGHQRGAQSMSSLPQTPNRRSAYPQVPRTPPIFVPTTIPQSAPPAHYQAKPSHARRQSSNSTITASSVDSEEEAFTDREEDMVAESEATQMARNLLQQPAPPTKGLMSAPSSQSNLVQSKIFGQVKKGHGLTRAHGELKRGRMPSTAELNPLSSPPKRGRLDQGVGLGIGGLLRD</sequence>
<evidence type="ECO:0000256" key="2">
    <source>
        <dbReference type="SAM" id="MobiDB-lite"/>
    </source>
</evidence>
<evidence type="ECO:0000313" key="4">
    <source>
        <dbReference type="Proteomes" id="UP000800040"/>
    </source>
</evidence>
<dbReference type="AlphaFoldDB" id="A0A6A5K4H1"/>
<feature type="region of interest" description="Disordered" evidence="2">
    <location>
        <begin position="468"/>
        <end position="506"/>
    </location>
</feature>
<feature type="region of interest" description="Disordered" evidence="2">
    <location>
        <begin position="325"/>
        <end position="416"/>
    </location>
</feature>
<feature type="compositionally biased region" description="Pro residues" evidence="2">
    <location>
        <begin position="83"/>
        <end position="97"/>
    </location>
</feature>
<proteinExistence type="predicted"/>
<feature type="coiled-coil region" evidence="1">
    <location>
        <begin position="210"/>
        <end position="240"/>
    </location>
</feature>
<keyword evidence="1" id="KW-0175">Coiled coil</keyword>
<feature type="region of interest" description="Disordered" evidence="2">
    <location>
        <begin position="1"/>
        <end position="109"/>
    </location>
</feature>
<organism evidence="3 4">
    <name type="scientific">Decorospora gaudefroyi</name>
    <dbReference type="NCBI Taxonomy" id="184978"/>
    <lineage>
        <taxon>Eukaryota</taxon>
        <taxon>Fungi</taxon>
        <taxon>Dikarya</taxon>
        <taxon>Ascomycota</taxon>
        <taxon>Pezizomycotina</taxon>
        <taxon>Dothideomycetes</taxon>
        <taxon>Pleosporomycetidae</taxon>
        <taxon>Pleosporales</taxon>
        <taxon>Pleosporineae</taxon>
        <taxon>Pleosporaceae</taxon>
        <taxon>Decorospora</taxon>
    </lineage>
</organism>
<name>A0A6A5K4H1_9PLEO</name>
<reference evidence="3" key="1">
    <citation type="submission" date="2020-01" db="EMBL/GenBank/DDBJ databases">
        <authorList>
            <consortium name="DOE Joint Genome Institute"/>
            <person name="Haridas S."/>
            <person name="Albert R."/>
            <person name="Binder M."/>
            <person name="Bloem J."/>
            <person name="Labutti K."/>
            <person name="Salamov A."/>
            <person name="Andreopoulos B."/>
            <person name="Baker S.E."/>
            <person name="Barry K."/>
            <person name="Bills G."/>
            <person name="Bluhm B.H."/>
            <person name="Cannon C."/>
            <person name="Castanera R."/>
            <person name="Culley D.E."/>
            <person name="Daum C."/>
            <person name="Ezra D."/>
            <person name="Gonzalez J.B."/>
            <person name="Henrissat B."/>
            <person name="Kuo A."/>
            <person name="Liang C."/>
            <person name="Lipzen A."/>
            <person name="Lutzoni F."/>
            <person name="Magnuson J."/>
            <person name="Mondo S."/>
            <person name="Nolan M."/>
            <person name="Ohm R."/>
            <person name="Pangilinan J."/>
            <person name="Park H.-J."/>
            <person name="Ramirez L."/>
            <person name="Alfaro M."/>
            <person name="Sun H."/>
            <person name="Tritt A."/>
            <person name="Yoshinaga Y."/>
            <person name="Zwiers L.-H."/>
            <person name="Turgeon B.G."/>
            <person name="Goodwin S.B."/>
            <person name="Spatafora J.W."/>
            <person name="Crous P.W."/>
            <person name="Grigoriev I.V."/>
        </authorList>
    </citation>
    <scope>NUCLEOTIDE SEQUENCE</scope>
    <source>
        <strain evidence="3">P77</strain>
    </source>
</reference>
<feature type="compositionally biased region" description="Low complexity" evidence="2">
    <location>
        <begin position="326"/>
        <end position="337"/>
    </location>
</feature>
<keyword evidence="4" id="KW-1185">Reference proteome</keyword>
<evidence type="ECO:0000256" key="1">
    <source>
        <dbReference type="SAM" id="Coils"/>
    </source>
</evidence>
<feature type="compositionally biased region" description="Polar residues" evidence="2">
    <location>
        <begin position="347"/>
        <end position="360"/>
    </location>
</feature>
<dbReference type="OrthoDB" id="5404651at2759"/>
<feature type="compositionally biased region" description="Polar residues" evidence="2">
    <location>
        <begin position="10"/>
        <end position="36"/>
    </location>
</feature>
<feature type="compositionally biased region" description="Pro residues" evidence="2">
    <location>
        <begin position="56"/>
        <end position="71"/>
    </location>
</feature>
<feature type="compositionally biased region" description="Polar residues" evidence="2">
    <location>
        <begin position="273"/>
        <end position="286"/>
    </location>
</feature>
<feature type="region of interest" description="Disordered" evidence="2">
    <location>
        <begin position="273"/>
        <end position="306"/>
    </location>
</feature>
<dbReference type="EMBL" id="ML975434">
    <property type="protein sequence ID" value="KAF1829607.1"/>
    <property type="molecule type" value="Genomic_DNA"/>
</dbReference>
<dbReference type="Proteomes" id="UP000800040">
    <property type="component" value="Unassembled WGS sequence"/>
</dbReference>